<feature type="compositionally biased region" description="Polar residues" evidence="2">
    <location>
        <begin position="106"/>
        <end position="128"/>
    </location>
</feature>
<dbReference type="OrthoDB" id="2095648at2759"/>
<dbReference type="SMART" id="SM00367">
    <property type="entry name" value="LRR_CC"/>
    <property type="match status" value="5"/>
</dbReference>
<feature type="compositionally biased region" description="Basic and acidic residues" evidence="2">
    <location>
        <begin position="12"/>
        <end position="22"/>
    </location>
</feature>
<proteinExistence type="predicted"/>
<name>A0A4C1ZAR6_EUMVA</name>
<dbReference type="GO" id="GO:0031146">
    <property type="term" value="P:SCF-dependent proteasomal ubiquitin-dependent protein catabolic process"/>
    <property type="evidence" value="ECO:0007669"/>
    <property type="project" value="TreeGrafter"/>
</dbReference>
<feature type="compositionally biased region" description="Polar residues" evidence="2">
    <location>
        <begin position="1"/>
        <end position="11"/>
    </location>
</feature>
<dbReference type="EMBL" id="BGZK01001705">
    <property type="protein sequence ID" value="GBP84908.1"/>
    <property type="molecule type" value="Genomic_DNA"/>
</dbReference>
<evidence type="ECO:0000256" key="2">
    <source>
        <dbReference type="SAM" id="MobiDB-lite"/>
    </source>
</evidence>
<feature type="compositionally biased region" description="Basic and acidic residues" evidence="2">
    <location>
        <begin position="141"/>
        <end position="153"/>
    </location>
</feature>
<dbReference type="Pfam" id="PF12937">
    <property type="entry name" value="F-box-like"/>
    <property type="match status" value="1"/>
</dbReference>
<dbReference type="InterPro" id="IPR006553">
    <property type="entry name" value="Leu-rich_rpt_Cys-con_subtyp"/>
</dbReference>
<comment type="caution">
    <text evidence="4">The sequence shown here is derived from an EMBL/GenBank/DDBJ whole genome shotgun (WGS) entry which is preliminary data.</text>
</comment>
<feature type="compositionally biased region" description="Basic residues" evidence="2">
    <location>
        <begin position="70"/>
        <end position="83"/>
    </location>
</feature>
<protein>
    <recommendedName>
        <fullName evidence="3">F-box domain-containing protein</fullName>
    </recommendedName>
</protein>
<evidence type="ECO:0000259" key="3">
    <source>
        <dbReference type="PROSITE" id="PS50181"/>
    </source>
</evidence>
<feature type="compositionally biased region" description="Polar residues" evidence="2">
    <location>
        <begin position="154"/>
        <end position="178"/>
    </location>
</feature>
<feature type="region of interest" description="Disordered" evidence="2">
    <location>
        <begin position="1"/>
        <end position="178"/>
    </location>
</feature>
<dbReference type="Proteomes" id="UP000299102">
    <property type="component" value="Unassembled WGS sequence"/>
</dbReference>
<organism evidence="4 5">
    <name type="scientific">Eumeta variegata</name>
    <name type="common">Bagworm moth</name>
    <name type="synonym">Eumeta japonica</name>
    <dbReference type="NCBI Taxonomy" id="151549"/>
    <lineage>
        <taxon>Eukaryota</taxon>
        <taxon>Metazoa</taxon>
        <taxon>Ecdysozoa</taxon>
        <taxon>Arthropoda</taxon>
        <taxon>Hexapoda</taxon>
        <taxon>Insecta</taxon>
        <taxon>Pterygota</taxon>
        <taxon>Neoptera</taxon>
        <taxon>Endopterygota</taxon>
        <taxon>Lepidoptera</taxon>
        <taxon>Glossata</taxon>
        <taxon>Ditrysia</taxon>
        <taxon>Tineoidea</taxon>
        <taxon>Psychidae</taxon>
        <taxon>Oiketicinae</taxon>
        <taxon>Eumeta</taxon>
    </lineage>
</organism>
<dbReference type="InterPro" id="IPR001611">
    <property type="entry name" value="Leu-rich_rpt"/>
</dbReference>
<dbReference type="PROSITE" id="PS50181">
    <property type="entry name" value="FBOX"/>
    <property type="match status" value="1"/>
</dbReference>
<dbReference type="InterPro" id="IPR032675">
    <property type="entry name" value="LRR_dom_sf"/>
</dbReference>
<evidence type="ECO:0000313" key="5">
    <source>
        <dbReference type="Proteomes" id="UP000299102"/>
    </source>
</evidence>
<evidence type="ECO:0000313" key="4">
    <source>
        <dbReference type="EMBL" id="GBP84908.1"/>
    </source>
</evidence>
<dbReference type="GO" id="GO:0019005">
    <property type="term" value="C:SCF ubiquitin ligase complex"/>
    <property type="evidence" value="ECO:0007669"/>
    <property type="project" value="TreeGrafter"/>
</dbReference>
<gene>
    <name evidence="4" type="ORF">EVAR_60709_1</name>
</gene>
<dbReference type="InterPro" id="IPR001810">
    <property type="entry name" value="F-box_dom"/>
</dbReference>
<dbReference type="SUPFAM" id="SSF52047">
    <property type="entry name" value="RNI-like"/>
    <property type="match status" value="1"/>
</dbReference>
<dbReference type="STRING" id="151549.A0A4C1ZAR6"/>
<dbReference type="SMART" id="SM00256">
    <property type="entry name" value="FBOX"/>
    <property type="match status" value="1"/>
</dbReference>
<dbReference type="Pfam" id="PF13855">
    <property type="entry name" value="LRR_8"/>
    <property type="match status" value="1"/>
</dbReference>
<dbReference type="Gene3D" id="3.80.10.10">
    <property type="entry name" value="Ribonuclease Inhibitor"/>
    <property type="match status" value="1"/>
</dbReference>
<dbReference type="InterPro" id="IPR036047">
    <property type="entry name" value="F-box-like_dom_sf"/>
</dbReference>
<accession>A0A4C1ZAR6</accession>
<dbReference type="PANTHER" id="PTHR13318">
    <property type="entry name" value="PARTNER OF PAIRED, ISOFORM B-RELATED"/>
    <property type="match status" value="1"/>
</dbReference>
<reference evidence="4 5" key="1">
    <citation type="journal article" date="2019" name="Commun. Biol.">
        <title>The bagworm genome reveals a unique fibroin gene that provides high tensile strength.</title>
        <authorList>
            <person name="Kono N."/>
            <person name="Nakamura H."/>
            <person name="Ohtoshi R."/>
            <person name="Tomita M."/>
            <person name="Numata K."/>
            <person name="Arakawa K."/>
        </authorList>
    </citation>
    <scope>NUCLEOTIDE SEQUENCE [LARGE SCALE GENOMIC DNA]</scope>
</reference>
<dbReference type="AlphaFoldDB" id="A0A4C1ZAR6"/>
<feature type="compositionally biased region" description="Polar residues" evidence="2">
    <location>
        <begin position="89"/>
        <end position="99"/>
    </location>
</feature>
<keyword evidence="1" id="KW-0833">Ubl conjugation pathway</keyword>
<keyword evidence="5" id="KW-1185">Reference proteome</keyword>
<dbReference type="SUPFAM" id="SSF81383">
    <property type="entry name" value="F-box domain"/>
    <property type="match status" value="1"/>
</dbReference>
<evidence type="ECO:0000256" key="1">
    <source>
        <dbReference type="ARBA" id="ARBA00022786"/>
    </source>
</evidence>
<feature type="compositionally biased region" description="Polar residues" evidence="2">
    <location>
        <begin position="60"/>
        <end position="69"/>
    </location>
</feature>
<sequence length="509" mass="56889">MEGTSRKSWSLSDRRTDQEVLKEMGLGLLEPDDPESSADDTPMTNMIQAKAGLKRKHNIENVNPNISNTKARRSPSHSPRKRHIDAASPDTSHSKSSPKSFEKNTPRTLQPSNLNSQQESCETSNVYQSAIDDTLLPQHPVSEDHRKSVRERYQSSPSPDNLQEVSNPSTSSAVENTAQTLKKKHATADAFELVSDEVMLSIFKWLPKATLVTCMFVCKRWHRIASDETFWQRLELGNRSIARNAIGRILSRKPIIMRLAGSTIGEWNNTLNFTGEARLQYLDLGLCSISLNTLNALLERCVNLKKLSLENVPVDTDSCRYIGNCPKMETLNLTMATGFTPEGLTFILNGCKGLQSLNVSWCKFCAACIQVLVTAAPKCLQRLNLAGARHLDDEMVMSLVKSCPRLQELDLSDCPQLTEVSVKALSRLNSLEHLALSRCYQLQTMHMFHLNGMPALQFLDMFGMLLESSIITLKARMPGISINKYMLSAVARPTVGPRRTSVWGLRTRD</sequence>
<feature type="domain" description="F-box" evidence="3">
    <location>
        <begin position="188"/>
        <end position="234"/>
    </location>
</feature>